<dbReference type="AlphaFoldDB" id="A0A177DB07"/>
<dbReference type="EMBL" id="KV441490">
    <property type="protein sequence ID" value="OAG16282.1"/>
    <property type="molecule type" value="Genomic_DNA"/>
</dbReference>
<dbReference type="GeneID" id="29111413"/>
<name>A0A177DB07_ALTAL</name>
<evidence type="ECO:0000313" key="2">
    <source>
        <dbReference type="Proteomes" id="UP000077248"/>
    </source>
</evidence>
<dbReference type="STRING" id="5599.A0A177DB07"/>
<dbReference type="KEGG" id="aalt:CC77DRAFT_1024165"/>
<proteinExistence type="predicted"/>
<keyword evidence="2" id="KW-1185">Reference proteome</keyword>
<accession>A0A177DB07</accession>
<organism evidence="1 2">
    <name type="scientific">Alternaria alternata</name>
    <name type="common">Alternaria rot fungus</name>
    <name type="synonym">Torula alternata</name>
    <dbReference type="NCBI Taxonomy" id="5599"/>
    <lineage>
        <taxon>Eukaryota</taxon>
        <taxon>Fungi</taxon>
        <taxon>Dikarya</taxon>
        <taxon>Ascomycota</taxon>
        <taxon>Pezizomycotina</taxon>
        <taxon>Dothideomycetes</taxon>
        <taxon>Pleosporomycetidae</taxon>
        <taxon>Pleosporales</taxon>
        <taxon>Pleosporineae</taxon>
        <taxon>Pleosporaceae</taxon>
        <taxon>Alternaria</taxon>
        <taxon>Alternaria sect. Alternaria</taxon>
        <taxon>Alternaria alternata complex</taxon>
    </lineage>
</organism>
<protein>
    <submittedName>
        <fullName evidence="1">Uncharacterized protein</fullName>
    </submittedName>
</protein>
<sequence length="236" mass="26122">MATDTTIYLRAPNAVRFASPACVLPPPLKWLSGTWKLTSSTLPRWRKARDVTINYALVPSPAAITGEEILTLQYGTQLEDFMFWQEPSGPSVTYRSAMGLSKPIRPGGKANGELTPDLYGDTFHHGERTSLVYTRRGNGWSRLIRQGWEILGYGIHPPSPYGQEHICSADGNSWIVIYVAKTPMAPAGLNILCRFGQLPDDTVDAIKLMLTSLGHDMTALAERLFSVPITKEMEKT</sequence>
<reference evidence="1 2" key="1">
    <citation type="submission" date="2016-05" db="EMBL/GenBank/DDBJ databases">
        <title>Comparative analysis of secretome profiles of manganese(II)-oxidizing ascomycete fungi.</title>
        <authorList>
            <consortium name="DOE Joint Genome Institute"/>
            <person name="Zeiner C.A."/>
            <person name="Purvine S.O."/>
            <person name="Zink E.M."/>
            <person name="Wu S."/>
            <person name="Pasa-Tolic L."/>
            <person name="Chaput D.L."/>
            <person name="Haridas S."/>
            <person name="Grigoriev I.V."/>
            <person name="Santelli C.M."/>
            <person name="Hansel C.M."/>
        </authorList>
    </citation>
    <scope>NUCLEOTIDE SEQUENCE [LARGE SCALE GENOMIC DNA]</scope>
    <source>
        <strain evidence="1 2">SRC1lrK2f</strain>
    </source>
</reference>
<gene>
    <name evidence="1" type="ORF">CC77DRAFT_1024165</name>
</gene>
<dbReference type="RefSeq" id="XP_018381703.1">
    <property type="nucleotide sequence ID" value="XM_018525819.1"/>
</dbReference>
<dbReference type="Proteomes" id="UP000077248">
    <property type="component" value="Unassembled WGS sequence"/>
</dbReference>
<dbReference type="VEuPathDB" id="FungiDB:CC77DRAFT_1024165"/>
<evidence type="ECO:0000313" key="1">
    <source>
        <dbReference type="EMBL" id="OAG16282.1"/>
    </source>
</evidence>